<gene>
    <name evidence="2" type="ORF">CAOG_004312</name>
</gene>
<feature type="compositionally biased region" description="Polar residues" evidence="1">
    <location>
        <begin position="117"/>
        <end position="129"/>
    </location>
</feature>
<evidence type="ECO:0000313" key="2">
    <source>
        <dbReference type="EMBL" id="KJE93540.1"/>
    </source>
</evidence>
<dbReference type="EMBL" id="KE346365">
    <property type="protein sequence ID" value="KJE93540.1"/>
    <property type="molecule type" value="Genomic_DNA"/>
</dbReference>
<dbReference type="Proteomes" id="UP000008743">
    <property type="component" value="Unassembled WGS sequence"/>
</dbReference>
<keyword evidence="3" id="KW-1185">Reference proteome</keyword>
<reference evidence="3" key="1">
    <citation type="submission" date="2011-02" db="EMBL/GenBank/DDBJ databases">
        <title>The Genome Sequence of Capsaspora owczarzaki ATCC 30864.</title>
        <authorList>
            <person name="Russ C."/>
            <person name="Cuomo C."/>
            <person name="Burger G."/>
            <person name="Gray M.W."/>
            <person name="Holland P.W.H."/>
            <person name="King N."/>
            <person name="Lang F.B.F."/>
            <person name="Roger A.J."/>
            <person name="Ruiz-Trillo I."/>
            <person name="Young S.K."/>
            <person name="Zeng Q."/>
            <person name="Gargeya S."/>
            <person name="Alvarado L."/>
            <person name="Berlin A."/>
            <person name="Chapman S.B."/>
            <person name="Chen Z."/>
            <person name="Freedman E."/>
            <person name="Gellesch M."/>
            <person name="Goldberg J."/>
            <person name="Griggs A."/>
            <person name="Gujja S."/>
            <person name="Heilman E."/>
            <person name="Heiman D."/>
            <person name="Howarth C."/>
            <person name="Mehta T."/>
            <person name="Neiman D."/>
            <person name="Pearson M."/>
            <person name="Roberts A."/>
            <person name="Saif S."/>
            <person name="Shea T."/>
            <person name="Shenoy N."/>
            <person name="Sisk P."/>
            <person name="Stolte C."/>
            <person name="Sykes S."/>
            <person name="White J."/>
            <person name="Yandava C."/>
            <person name="Haas B."/>
            <person name="Nusbaum C."/>
            <person name="Birren B."/>
        </authorList>
    </citation>
    <scope>NUCLEOTIDE SEQUENCE</scope>
    <source>
        <strain evidence="3">ATCC 30864</strain>
    </source>
</reference>
<evidence type="ECO:0000313" key="3">
    <source>
        <dbReference type="Proteomes" id="UP000008743"/>
    </source>
</evidence>
<organism evidence="2 3">
    <name type="scientific">Capsaspora owczarzaki (strain ATCC 30864)</name>
    <dbReference type="NCBI Taxonomy" id="595528"/>
    <lineage>
        <taxon>Eukaryota</taxon>
        <taxon>Filasterea</taxon>
        <taxon>Capsaspora</taxon>
    </lineage>
</organism>
<evidence type="ECO:0000256" key="1">
    <source>
        <dbReference type="SAM" id="MobiDB-lite"/>
    </source>
</evidence>
<dbReference type="InParanoid" id="A0A0D2WPW1"/>
<feature type="compositionally biased region" description="Basic and acidic residues" evidence="1">
    <location>
        <begin position="30"/>
        <end position="45"/>
    </location>
</feature>
<sequence>MSNYPTAIQPGANRPSASSSSSAAAARPDGSSRSRELLDSDENRTHYPHWYSDAMDAGPSSMVVDPAGSAFNPMHATRTRQPSPLASRAPPPSPMSFFQQQLTAGALNFSSPRGPLASQTGREQPSQLGAQRVRFGAQSSPTLTALRSDQADRGASATPSSSAALLSSYSAREAAPGFAGSESLANSEFVRRPESGAASGEAAAVDSVLEEQQLQRFRELASSLGREGDLEARVSAIESCLSLLATDSKPLFGLVARVTAMEEFLAKHYVELIAHIEALERELDLLSKNAKP</sequence>
<proteinExistence type="predicted"/>
<name>A0A0D2WPW1_CAPO3</name>
<feature type="region of interest" description="Disordered" evidence="1">
    <location>
        <begin position="1"/>
        <end position="129"/>
    </location>
</feature>
<dbReference type="RefSeq" id="XP_004348140.1">
    <property type="nucleotide sequence ID" value="XM_004348090.1"/>
</dbReference>
<accession>A0A0D2WPW1</accession>
<protein>
    <submittedName>
        <fullName evidence="2">Uncharacterized protein</fullName>
    </submittedName>
</protein>
<dbReference type="AlphaFoldDB" id="A0A0D2WPW1"/>
<feature type="compositionally biased region" description="Low complexity" evidence="1">
    <location>
        <begin position="10"/>
        <end position="29"/>
    </location>
</feature>